<dbReference type="OrthoDB" id="25129at2759"/>
<keyword evidence="2" id="KW-1185">Reference proteome</keyword>
<dbReference type="Proteomes" id="UP000886653">
    <property type="component" value="Unassembled WGS sequence"/>
</dbReference>
<evidence type="ECO:0008006" key="3">
    <source>
        <dbReference type="Google" id="ProtNLM"/>
    </source>
</evidence>
<accession>A0A9P6NZP0</accession>
<comment type="caution">
    <text evidence="1">The sequence shown here is derived from an EMBL/GenBank/DDBJ whole genome shotgun (WGS) entry which is preliminary data.</text>
</comment>
<sequence>MSCGRILENDDDGTQLIPQVSPATQDSRCCRCQIQAVDVLIRNTPWCRACFSSQLTNKFAQGLRPAKEYCRPPKGEAKSAENHGSLVVHFSNTPACLILLDLLKKYIQANDDRSTVKWQSPADFSAIEVVCVSMGSGHVYLASNTNQRLFTGT</sequence>
<gene>
    <name evidence="1" type="ORF">CROQUDRAFT_143780</name>
</gene>
<reference evidence="1" key="1">
    <citation type="submission" date="2013-11" db="EMBL/GenBank/DDBJ databases">
        <title>Genome sequence of the fusiform rust pathogen reveals effectors for host alternation and coevolution with pine.</title>
        <authorList>
            <consortium name="DOE Joint Genome Institute"/>
            <person name="Smith K."/>
            <person name="Pendleton A."/>
            <person name="Kubisiak T."/>
            <person name="Anderson C."/>
            <person name="Salamov A."/>
            <person name="Aerts A."/>
            <person name="Riley R."/>
            <person name="Clum A."/>
            <person name="Lindquist E."/>
            <person name="Ence D."/>
            <person name="Campbell M."/>
            <person name="Kronenberg Z."/>
            <person name="Feau N."/>
            <person name="Dhillon B."/>
            <person name="Hamelin R."/>
            <person name="Burleigh J."/>
            <person name="Smith J."/>
            <person name="Yandell M."/>
            <person name="Nelson C."/>
            <person name="Grigoriev I."/>
            <person name="Davis J."/>
        </authorList>
    </citation>
    <scope>NUCLEOTIDE SEQUENCE</scope>
    <source>
        <strain evidence="1">G11</strain>
    </source>
</reference>
<dbReference type="AlphaFoldDB" id="A0A9P6NZP0"/>
<organism evidence="1 2">
    <name type="scientific">Cronartium quercuum f. sp. fusiforme G11</name>
    <dbReference type="NCBI Taxonomy" id="708437"/>
    <lineage>
        <taxon>Eukaryota</taxon>
        <taxon>Fungi</taxon>
        <taxon>Dikarya</taxon>
        <taxon>Basidiomycota</taxon>
        <taxon>Pucciniomycotina</taxon>
        <taxon>Pucciniomycetes</taxon>
        <taxon>Pucciniales</taxon>
        <taxon>Coleosporiaceae</taxon>
        <taxon>Cronartium</taxon>
    </lineage>
</organism>
<protein>
    <recommendedName>
        <fullName evidence="3">Cytoplasmic tRNA 2-thiolation protein 2</fullName>
    </recommendedName>
</protein>
<proteinExistence type="predicted"/>
<name>A0A9P6NZP0_9BASI</name>
<evidence type="ECO:0000313" key="2">
    <source>
        <dbReference type="Proteomes" id="UP000886653"/>
    </source>
</evidence>
<dbReference type="EMBL" id="MU167208">
    <property type="protein sequence ID" value="KAG0152431.1"/>
    <property type="molecule type" value="Genomic_DNA"/>
</dbReference>
<evidence type="ECO:0000313" key="1">
    <source>
        <dbReference type="EMBL" id="KAG0152431.1"/>
    </source>
</evidence>